<keyword evidence="3" id="KW-1185">Reference proteome</keyword>
<evidence type="ECO:0000259" key="1">
    <source>
        <dbReference type="Pfam" id="PF14033"/>
    </source>
</evidence>
<dbReference type="OrthoDB" id="415532at2759"/>
<dbReference type="InterPro" id="IPR049192">
    <property type="entry name" value="DUF4246_C"/>
</dbReference>
<organism evidence="2 3">
    <name type="scientific">Linnemannia schmuckeri</name>
    <dbReference type="NCBI Taxonomy" id="64567"/>
    <lineage>
        <taxon>Eukaryota</taxon>
        <taxon>Fungi</taxon>
        <taxon>Fungi incertae sedis</taxon>
        <taxon>Mucoromycota</taxon>
        <taxon>Mortierellomycotina</taxon>
        <taxon>Mortierellomycetes</taxon>
        <taxon>Mortierellales</taxon>
        <taxon>Mortierellaceae</taxon>
        <taxon>Linnemannia</taxon>
    </lineage>
</organism>
<name>A0A9P5RVR6_9FUNG</name>
<dbReference type="InterPro" id="IPR025340">
    <property type="entry name" value="DUF4246"/>
</dbReference>
<evidence type="ECO:0000313" key="3">
    <source>
        <dbReference type="Proteomes" id="UP000748756"/>
    </source>
</evidence>
<dbReference type="Proteomes" id="UP000748756">
    <property type="component" value="Unassembled WGS sequence"/>
</dbReference>
<gene>
    <name evidence="2" type="ORF">BG015_009290</name>
</gene>
<dbReference type="AlphaFoldDB" id="A0A9P5RVR6"/>
<evidence type="ECO:0000313" key="2">
    <source>
        <dbReference type="EMBL" id="KAF9148949.1"/>
    </source>
</evidence>
<dbReference type="PANTHER" id="PTHR33119">
    <property type="entry name" value="IFI3P"/>
    <property type="match status" value="1"/>
</dbReference>
<sequence length="151" mass="18149">MANENKDATGIYYYHTENITESRLDFWIQVAEPDYEQSDWHRMWYMYRLHDGDAVVQHLDGIITKQDRRIVFPSIYQHQAEWYPVIKVLQKIEPSLPLEVGQMNVGLLDRSKLMEVKEAKKHREELMEERKFFVKTTNDKVFARPFSLCEH</sequence>
<reference evidence="2" key="1">
    <citation type="journal article" date="2020" name="Fungal Divers.">
        <title>Resolving the Mortierellaceae phylogeny through synthesis of multi-gene phylogenetics and phylogenomics.</title>
        <authorList>
            <person name="Vandepol N."/>
            <person name="Liber J."/>
            <person name="Desiro A."/>
            <person name="Na H."/>
            <person name="Kennedy M."/>
            <person name="Barry K."/>
            <person name="Grigoriev I.V."/>
            <person name="Miller A.N."/>
            <person name="O'Donnell K."/>
            <person name="Stajich J.E."/>
            <person name="Bonito G."/>
        </authorList>
    </citation>
    <scope>NUCLEOTIDE SEQUENCE</scope>
    <source>
        <strain evidence="2">NRRL 6426</strain>
    </source>
</reference>
<accession>A0A9P5RVR6</accession>
<dbReference type="EMBL" id="JAAAUQ010000593">
    <property type="protein sequence ID" value="KAF9148949.1"/>
    <property type="molecule type" value="Genomic_DNA"/>
</dbReference>
<dbReference type="PANTHER" id="PTHR33119:SF1">
    <property type="entry name" value="FE2OG DIOXYGENASE DOMAIN-CONTAINING PROTEIN"/>
    <property type="match status" value="1"/>
</dbReference>
<comment type="caution">
    <text evidence="2">The sequence shown here is derived from an EMBL/GenBank/DDBJ whole genome shotgun (WGS) entry which is preliminary data.</text>
</comment>
<dbReference type="Pfam" id="PF14033">
    <property type="entry name" value="DUF4246"/>
    <property type="match status" value="1"/>
</dbReference>
<proteinExistence type="predicted"/>
<feature type="domain" description="DUF4246" evidence="1">
    <location>
        <begin position="2"/>
        <end position="81"/>
    </location>
</feature>
<protein>
    <recommendedName>
        <fullName evidence="1">DUF4246 domain-containing protein</fullName>
    </recommendedName>
</protein>